<organism evidence="6 7">
    <name type="scientific">Serendipita indica (strain DSM 11827)</name>
    <name type="common">Root endophyte fungus</name>
    <name type="synonym">Piriformospora indica</name>
    <dbReference type="NCBI Taxonomy" id="1109443"/>
    <lineage>
        <taxon>Eukaryota</taxon>
        <taxon>Fungi</taxon>
        <taxon>Dikarya</taxon>
        <taxon>Basidiomycota</taxon>
        <taxon>Agaricomycotina</taxon>
        <taxon>Agaricomycetes</taxon>
        <taxon>Sebacinales</taxon>
        <taxon>Serendipitaceae</taxon>
        <taxon>Serendipita</taxon>
    </lineage>
</organism>
<dbReference type="AlphaFoldDB" id="G4T7S7"/>
<comment type="caution">
    <text evidence="6">The sequence shown here is derived from an EMBL/GenBank/DDBJ whole genome shotgun (WGS) entry which is preliminary data.</text>
</comment>
<evidence type="ECO:0000256" key="1">
    <source>
        <dbReference type="ARBA" id="ARBA00022630"/>
    </source>
</evidence>
<dbReference type="GO" id="GO:0071949">
    <property type="term" value="F:FAD binding"/>
    <property type="evidence" value="ECO:0007669"/>
    <property type="project" value="InterPro"/>
</dbReference>
<dbReference type="OMA" id="DWAPWTR"/>
<dbReference type="InterPro" id="IPR036188">
    <property type="entry name" value="FAD/NAD-bd_sf"/>
</dbReference>
<protein>
    <submittedName>
        <fullName evidence="6">Related to monooxygenase-Streptomyces sp. Mg1</fullName>
    </submittedName>
</protein>
<dbReference type="OrthoDB" id="655030at2759"/>
<dbReference type="InParanoid" id="G4T7S7"/>
<reference evidence="6 7" key="1">
    <citation type="journal article" date="2011" name="PLoS Pathog.">
        <title>Endophytic Life Strategies Decoded by Genome and Transcriptome Analyses of the Mutualistic Root Symbiont Piriformospora indica.</title>
        <authorList>
            <person name="Zuccaro A."/>
            <person name="Lahrmann U."/>
            <person name="Guldener U."/>
            <person name="Langen G."/>
            <person name="Pfiffi S."/>
            <person name="Biedenkopf D."/>
            <person name="Wong P."/>
            <person name="Samans B."/>
            <person name="Grimm C."/>
            <person name="Basiewicz M."/>
            <person name="Murat C."/>
            <person name="Martin F."/>
            <person name="Kogel K.H."/>
        </authorList>
    </citation>
    <scope>NUCLEOTIDE SEQUENCE [LARGE SCALE GENOMIC DNA]</scope>
    <source>
        <strain evidence="6 7">DSM 11827</strain>
    </source>
</reference>
<dbReference type="SUPFAM" id="SSF51905">
    <property type="entry name" value="FAD/NAD(P)-binding domain"/>
    <property type="match status" value="1"/>
</dbReference>
<dbReference type="STRING" id="1109443.G4T7S7"/>
<keyword evidence="2" id="KW-0274">FAD</keyword>
<keyword evidence="1" id="KW-0285">Flavoprotein</keyword>
<evidence type="ECO:0000256" key="3">
    <source>
        <dbReference type="ARBA" id="ARBA00023002"/>
    </source>
</evidence>
<keyword evidence="3" id="KW-0560">Oxidoreductase</keyword>
<evidence type="ECO:0000259" key="5">
    <source>
        <dbReference type="Pfam" id="PF01494"/>
    </source>
</evidence>
<dbReference type="InterPro" id="IPR002938">
    <property type="entry name" value="FAD-bd"/>
</dbReference>
<keyword evidence="7" id="KW-1185">Reference proteome</keyword>
<feature type="domain" description="FAD-binding" evidence="5">
    <location>
        <begin position="13"/>
        <end position="223"/>
    </location>
</feature>
<dbReference type="Pfam" id="PF01494">
    <property type="entry name" value="FAD_binding_3"/>
    <property type="match status" value="2"/>
</dbReference>
<keyword evidence="4 6" id="KW-0503">Monooxygenase</keyword>
<dbReference type="Proteomes" id="UP000007148">
    <property type="component" value="Unassembled WGS sequence"/>
</dbReference>
<dbReference type="EMBL" id="CAFZ01000013">
    <property type="protein sequence ID" value="CCA67364.1"/>
    <property type="molecule type" value="Genomic_DNA"/>
</dbReference>
<gene>
    <name evidence="6" type="ORF">PIIN_01195</name>
</gene>
<evidence type="ECO:0000313" key="7">
    <source>
        <dbReference type="Proteomes" id="UP000007148"/>
    </source>
</evidence>
<dbReference type="PRINTS" id="PR00420">
    <property type="entry name" value="RNGMNOXGNASE"/>
</dbReference>
<dbReference type="HOGENOM" id="CLU_009665_4_0_1"/>
<evidence type="ECO:0000256" key="2">
    <source>
        <dbReference type="ARBA" id="ARBA00022827"/>
    </source>
</evidence>
<dbReference type="PANTHER" id="PTHR46972:SF1">
    <property type="entry name" value="FAD DEPENDENT OXIDOREDUCTASE DOMAIN-CONTAINING PROTEIN"/>
    <property type="match status" value="1"/>
</dbReference>
<feature type="domain" description="FAD-binding" evidence="5">
    <location>
        <begin position="321"/>
        <end position="364"/>
    </location>
</feature>
<evidence type="ECO:0000256" key="4">
    <source>
        <dbReference type="ARBA" id="ARBA00023033"/>
    </source>
</evidence>
<dbReference type="GO" id="GO:0004497">
    <property type="term" value="F:monooxygenase activity"/>
    <property type="evidence" value="ECO:0007669"/>
    <property type="project" value="UniProtKB-KW"/>
</dbReference>
<dbReference type="PANTHER" id="PTHR46972">
    <property type="entry name" value="MONOOXYGENASE ASQM-RELATED"/>
    <property type="match status" value="1"/>
</dbReference>
<dbReference type="eggNOG" id="KOG2614">
    <property type="taxonomic scope" value="Eukaryota"/>
</dbReference>
<dbReference type="Gene3D" id="3.50.50.60">
    <property type="entry name" value="FAD/NAD(P)-binding domain"/>
    <property type="match status" value="1"/>
</dbReference>
<name>G4T7S7_SERID</name>
<accession>G4T7S7</accession>
<sequence>MFFNTSPAPPYPTQITIVGAGIGGLMLARLLQQASIDVVVYERERAITSRSQGGCLDMHDDGGQLALRKAGLWEQFRTTCSFEPDLMMLRAKDGSLAFSEDQVQPSAATAPNNRPEIGRRELRQIMIDSLLPGTIKWGHMLKAAERAPEGEEGYACSLTFERDESDGTKETVIVRPQFVVGADGTWSRIRPLLTAVKPEYSGVSFVEMEIVNVEKAHPTVAGFVRGGHMMGLGDSKAIITQHNAGDIVKVYAAYRAPETWLGEQDITTSGDPEAVRGRILKTFDGWSEQLLEIIRAVEPNFVVRPLMTLDPDLTWATTRGITLLGDAAHVMTPFAGEGANQALLDAVDLGEVLVSVLKGRKGALLERAIAGYECKMQGRARKASIESMYNMDLFIAEDAPKRAVERMRLLFSLWPPRPLIFFRALYGLYTSS</sequence>
<evidence type="ECO:0000313" key="6">
    <source>
        <dbReference type="EMBL" id="CCA67364.1"/>
    </source>
</evidence>
<proteinExistence type="predicted"/>